<dbReference type="InterPro" id="IPR011004">
    <property type="entry name" value="Trimer_LpxA-like_sf"/>
</dbReference>
<evidence type="ECO:0000256" key="2">
    <source>
        <dbReference type="ARBA" id="ARBA00022490"/>
    </source>
</evidence>
<gene>
    <name evidence="6" type="ORF">RF11_10573</name>
</gene>
<protein>
    <recommendedName>
        <fullName evidence="5">Dynactin subunit 5</fullName>
    </recommendedName>
</protein>
<dbReference type="OMA" id="CILESMC"/>
<comment type="subcellular location">
    <subcellularLocation>
        <location evidence="1">Cytoplasm</location>
        <location evidence="1">Cytoskeleton</location>
    </subcellularLocation>
</comment>
<organism evidence="6 7">
    <name type="scientific">Thelohanellus kitauei</name>
    <name type="common">Myxosporean</name>
    <dbReference type="NCBI Taxonomy" id="669202"/>
    <lineage>
        <taxon>Eukaryota</taxon>
        <taxon>Metazoa</taxon>
        <taxon>Cnidaria</taxon>
        <taxon>Myxozoa</taxon>
        <taxon>Myxosporea</taxon>
        <taxon>Bivalvulida</taxon>
        <taxon>Platysporina</taxon>
        <taxon>Myxobolidae</taxon>
        <taxon>Thelohanellus</taxon>
    </lineage>
</organism>
<dbReference type="InterPro" id="IPR047125">
    <property type="entry name" value="DCTN5"/>
</dbReference>
<accession>A0A0C2JYB9</accession>
<evidence type="ECO:0000256" key="4">
    <source>
        <dbReference type="ARBA" id="ARBA00034706"/>
    </source>
</evidence>
<dbReference type="PANTHER" id="PTHR46126">
    <property type="entry name" value="DYNACTIN SUBUNIT 5"/>
    <property type="match status" value="1"/>
</dbReference>
<keyword evidence="7" id="KW-1185">Reference proteome</keyword>
<keyword evidence="3" id="KW-0206">Cytoskeleton</keyword>
<dbReference type="SUPFAM" id="SSF51161">
    <property type="entry name" value="Trimeric LpxA-like enzymes"/>
    <property type="match status" value="1"/>
</dbReference>
<reference evidence="6 7" key="1">
    <citation type="journal article" date="2014" name="Genome Biol. Evol.">
        <title>The genome of the myxosporean Thelohanellus kitauei shows adaptations to nutrient acquisition within its fish host.</title>
        <authorList>
            <person name="Yang Y."/>
            <person name="Xiong J."/>
            <person name="Zhou Z."/>
            <person name="Huo F."/>
            <person name="Miao W."/>
            <person name="Ran C."/>
            <person name="Liu Y."/>
            <person name="Zhang J."/>
            <person name="Feng J."/>
            <person name="Wang M."/>
            <person name="Wang M."/>
            <person name="Wang L."/>
            <person name="Yao B."/>
        </authorList>
    </citation>
    <scope>NUCLEOTIDE SEQUENCE [LARGE SCALE GENOMIC DNA]</scope>
    <source>
        <strain evidence="6">Wuqing</strain>
    </source>
</reference>
<name>A0A0C2JYB9_THEKT</name>
<dbReference type="Gene3D" id="2.160.10.10">
    <property type="entry name" value="Hexapeptide repeat proteins"/>
    <property type="match status" value="1"/>
</dbReference>
<dbReference type="Proteomes" id="UP000031668">
    <property type="component" value="Unassembled WGS sequence"/>
</dbReference>
<evidence type="ECO:0000313" key="6">
    <source>
        <dbReference type="EMBL" id="KII74498.1"/>
    </source>
</evidence>
<evidence type="ECO:0000256" key="1">
    <source>
        <dbReference type="ARBA" id="ARBA00004245"/>
    </source>
</evidence>
<evidence type="ECO:0000313" key="7">
    <source>
        <dbReference type="Proteomes" id="UP000031668"/>
    </source>
</evidence>
<comment type="caution">
    <text evidence="6">The sequence shown here is derived from an EMBL/GenBank/DDBJ whole genome shotgun (WGS) entry which is preliminary data.</text>
</comment>
<proteinExistence type="inferred from homology"/>
<sequence>MYKAEKFSSENMPYISDLKSLVNLSNIVIGPNCVFLRNVQIRGDMAAVNIGHHTMISQDCVLKPPDQNLIVRSQYVSMNIGNYVFIDSDCIIRSIDIGSHVFIGKNCILESMCKVSDMCYICDDTVIPYRMVIPPMSVVRGNPASVVSELPECFREKIILYNQAAYQYKQRSLGQSK</sequence>
<comment type="similarity">
    <text evidence="4">Belongs to the dynactin subunits 5/6 family. Dynactin subunit 5 subfamily.</text>
</comment>
<dbReference type="Pfam" id="PF21711">
    <property type="entry name" value="DCTN5"/>
    <property type="match status" value="1"/>
</dbReference>
<dbReference type="PANTHER" id="PTHR46126:SF1">
    <property type="entry name" value="DYNACTIN SUBUNIT 5"/>
    <property type="match status" value="1"/>
</dbReference>
<dbReference type="OrthoDB" id="417208at2759"/>
<evidence type="ECO:0000256" key="5">
    <source>
        <dbReference type="ARBA" id="ARBA00034865"/>
    </source>
</evidence>
<keyword evidence="2" id="KW-0963">Cytoplasm</keyword>
<evidence type="ECO:0000256" key="3">
    <source>
        <dbReference type="ARBA" id="ARBA00023212"/>
    </source>
</evidence>
<dbReference type="EMBL" id="JWZT01000387">
    <property type="protein sequence ID" value="KII74498.1"/>
    <property type="molecule type" value="Genomic_DNA"/>
</dbReference>
<dbReference type="AlphaFoldDB" id="A0A0C2JYB9"/>
<dbReference type="GO" id="GO:0005869">
    <property type="term" value="C:dynactin complex"/>
    <property type="evidence" value="ECO:0007669"/>
    <property type="project" value="TreeGrafter"/>
</dbReference>